<dbReference type="InterPro" id="IPR000971">
    <property type="entry name" value="Globin"/>
</dbReference>
<evidence type="ECO:0000256" key="9">
    <source>
        <dbReference type="ARBA" id="ARBA00023004"/>
    </source>
</evidence>
<evidence type="ECO:0000256" key="3">
    <source>
        <dbReference type="ARBA" id="ARBA00012229"/>
    </source>
</evidence>
<evidence type="ECO:0000256" key="5">
    <source>
        <dbReference type="ARBA" id="ARBA00022621"/>
    </source>
</evidence>
<keyword evidence="7" id="KW-0479">Metal-binding</keyword>
<dbReference type="GO" id="GO:0019825">
    <property type="term" value="F:oxygen binding"/>
    <property type="evidence" value="ECO:0007669"/>
    <property type="project" value="InterPro"/>
</dbReference>
<feature type="domain" description="Globin" evidence="15">
    <location>
        <begin position="1"/>
        <end position="133"/>
    </location>
</feature>
<keyword evidence="4 14" id="KW-0349">Heme</keyword>
<evidence type="ECO:0000259" key="15">
    <source>
        <dbReference type="PROSITE" id="PS01033"/>
    </source>
</evidence>
<dbReference type="GO" id="GO:0008941">
    <property type="term" value="F:nitric oxide dioxygenase NAD(P)H activity"/>
    <property type="evidence" value="ECO:0007669"/>
    <property type="project" value="UniProtKB-EC"/>
</dbReference>
<dbReference type="InterPro" id="IPR009050">
    <property type="entry name" value="Globin-like_sf"/>
</dbReference>
<keyword evidence="11" id="KW-0520">NAD</keyword>
<dbReference type="PROSITE" id="PS51384">
    <property type="entry name" value="FAD_FR"/>
    <property type="match status" value="1"/>
</dbReference>
<name>A0A1I3ILR8_9ACTN</name>
<dbReference type="Proteomes" id="UP000199111">
    <property type="component" value="Unassembled WGS sequence"/>
</dbReference>
<evidence type="ECO:0000256" key="2">
    <source>
        <dbReference type="ARBA" id="ARBA00006401"/>
    </source>
</evidence>
<evidence type="ECO:0000256" key="12">
    <source>
        <dbReference type="ARBA" id="ARBA00048649"/>
    </source>
</evidence>
<feature type="domain" description="FAD-binding FR-type" evidence="16">
    <location>
        <begin position="140"/>
        <end position="240"/>
    </location>
</feature>
<dbReference type="GO" id="GO:0005344">
    <property type="term" value="F:oxygen carrier activity"/>
    <property type="evidence" value="ECO:0007669"/>
    <property type="project" value="UniProtKB-KW"/>
</dbReference>
<dbReference type="PRINTS" id="PR00410">
    <property type="entry name" value="PHEHYDRXLASE"/>
</dbReference>
<evidence type="ECO:0000256" key="1">
    <source>
        <dbReference type="ARBA" id="ARBA00001970"/>
    </source>
</evidence>
<dbReference type="Pfam" id="PF00970">
    <property type="entry name" value="FAD_binding_6"/>
    <property type="match status" value="1"/>
</dbReference>
<comment type="similarity">
    <text evidence="2">In the C-terminal section; belongs to the flavoprotein pyridine nucleotide cytochrome reductase family.</text>
</comment>
<evidence type="ECO:0000259" key="16">
    <source>
        <dbReference type="PROSITE" id="PS51384"/>
    </source>
</evidence>
<evidence type="ECO:0000256" key="14">
    <source>
        <dbReference type="RuleBase" id="RU000356"/>
    </source>
</evidence>
<gene>
    <name evidence="17" type="ORF">SAMN05216275_103343</name>
</gene>
<keyword evidence="10" id="KW-0411">Iron-sulfur</keyword>
<proteinExistence type="inferred from homology"/>
<dbReference type="GO" id="GO:0020037">
    <property type="term" value="F:heme binding"/>
    <property type="evidence" value="ECO:0007669"/>
    <property type="project" value="InterPro"/>
</dbReference>
<protein>
    <recommendedName>
        <fullName evidence="3">nitric oxide dioxygenase</fullName>
        <ecNumber evidence="3">1.14.12.17</ecNumber>
    </recommendedName>
</protein>
<dbReference type="SUPFAM" id="SSF63380">
    <property type="entry name" value="Riboflavin synthase domain-like"/>
    <property type="match status" value="1"/>
</dbReference>
<dbReference type="Gene3D" id="2.40.30.10">
    <property type="entry name" value="Translation factors"/>
    <property type="match status" value="1"/>
</dbReference>
<dbReference type="InterPro" id="IPR012292">
    <property type="entry name" value="Globin/Proto"/>
</dbReference>
<evidence type="ECO:0000313" key="17">
    <source>
        <dbReference type="EMBL" id="SFI48830.1"/>
    </source>
</evidence>
<dbReference type="PANTHER" id="PTHR43396">
    <property type="entry name" value="FLAVOHEMOPROTEIN"/>
    <property type="match status" value="1"/>
</dbReference>
<evidence type="ECO:0000256" key="6">
    <source>
        <dbReference type="ARBA" id="ARBA00022714"/>
    </source>
</evidence>
<dbReference type="InterPro" id="IPR001433">
    <property type="entry name" value="OxRdtase_FAD/NAD-bd"/>
</dbReference>
<comment type="cofactor">
    <cofactor evidence="1">
        <name>heme b</name>
        <dbReference type="ChEBI" id="CHEBI:60344"/>
    </cofactor>
</comment>
<dbReference type="CDD" id="cd19753">
    <property type="entry name" value="Mb-like_oxidoreductase"/>
    <property type="match status" value="1"/>
</dbReference>
<dbReference type="Pfam" id="PF00042">
    <property type="entry name" value="Globin"/>
    <property type="match status" value="1"/>
</dbReference>
<accession>A0A1I3ILR8</accession>
<dbReference type="Gene3D" id="1.10.490.10">
    <property type="entry name" value="Globins"/>
    <property type="match status" value="1"/>
</dbReference>
<evidence type="ECO:0000256" key="11">
    <source>
        <dbReference type="ARBA" id="ARBA00023027"/>
    </source>
</evidence>
<dbReference type="Gene3D" id="3.40.50.80">
    <property type="entry name" value="Nucleotide-binding domain of ferredoxin-NADP reductase (FNR) module"/>
    <property type="match status" value="1"/>
</dbReference>
<dbReference type="SUPFAM" id="SSF52343">
    <property type="entry name" value="Ferredoxin reductase-like, C-terminal NADP-linked domain"/>
    <property type="match status" value="1"/>
</dbReference>
<dbReference type="EC" id="1.14.12.17" evidence="3"/>
<dbReference type="InterPro" id="IPR001709">
    <property type="entry name" value="Flavoprot_Pyr_Nucl_cyt_Rdtase"/>
</dbReference>
<keyword evidence="9" id="KW-0408">Iron</keyword>
<dbReference type="GO" id="GO:0046872">
    <property type="term" value="F:metal ion binding"/>
    <property type="evidence" value="ECO:0007669"/>
    <property type="project" value="UniProtKB-KW"/>
</dbReference>
<reference evidence="18" key="1">
    <citation type="submission" date="2016-10" db="EMBL/GenBank/DDBJ databases">
        <authorList>
            <person name="Varghese N."/>
            <person name="Submissions S."/>
        </authorList>
    </citation>
    <scope>NUCLEOTIDE SEQUENCE [LARGE SCALE GENOMIC DNA]</scope>
    <source>
        <strain evidence="18">CGMCC 4.2126</strain>
    </source>
</reference>
<sequence>MIIDIGLIRRSWSLVEPVADQVTQHFYGRLFANYPHIREMFPPAMDLQRDRLFHALTQVVLNLEDGAGLSDYLGQLARDHRKYGVQAEHYPAVGSCLVAAMRFTAGGAWLPAYDEAWMTAYNYIAEVMIQAAEQDAVHTPPAWIGTVVAHEVRTPEIAVITVEPDHPYPYRAGQYATLQSAHWPRVWRPYSIANAPRQDNLLTFHVRMVPGGWVSTALMHHTRPGDSLLLGPPRGSLVLDRASTSHLIFIAGGTGLAPLKALIEESVWVPDRPAIDLFHGVRRSGDAYDNEDLQRLRSQHRRLRIVRAVSDDPEDWRRHSAVDALEYHRIVPDGDVFVCGSSEMVRVTANRLLGLGVPFDRIHTEFAPGGAPSLAVL</sequence>
<keyword evidence="18" id="KW-1185">Reference proteome</keyword>
<comment type="similarity">
    <text evidence="14">Belongs to the globin family.</text>
</comment>
<keyword evidence="5 14" id="KW-0561">Oxygen transport</keyword>
<dbReference type="RefSeq" id="WP_093886054.1">
    <property type="nucleotide sequence ID" value="NZ_FOQY01000003.1"/>
</dbReference>
<organism evidence="17 18">
    <name type="scientific">Streptosporangium canum</name>
    <dbReference type="NCBI Taxonomy" id="324952"/>
    <lineage>
        <taxon>Bacteria</taxon>
        <taxon>Bacillati</taxon>
        <taxon>Actinomycetota</taxon>
        <taxon>Actinomycetes</taxon>
        <taxon>Streptosporangiales</taxon>
        <taxon>Streptosporangiaceae</taxon>
        <taxon>Streptosporangium</taxon>
    </lineage>
</organism>
<comment type="catalytic activity">
    <reaction evidence="12">
        <text>2 nitric oxide + NADH + 2 O2 = 2 nitrate + NAD(+) + H(+)</text>
        <dbReference type="Rhea" id="RHEA:19469"/>
        <dbReference type="ChEBI" id="CHEBI:15378"/>
        <dbReference type="ChEBI" id="CHEBI:15379"/>
        <dbReference type="ChEBI" id="CHEBI:16480"/>
        <dbReference type="ChEBI" id="CHEBI:17632"/>
        <dbReference type="ChEBI" id="CHEBI:57540"/>
        <dbReference type="ChEBI" id="CHEBI:57945"/>
        <dbReference type="EC" id="1.14.12.17"/>
    </reaction>
</comment>
<dbReference type="InterPro" id="IPR008333">
    <property type="entry name" value="Cbr1-like_FAD-bd_dom"/>
</dbReference>
<dbReference type="SUPFAM" id="SSF46458">
    <property type="entry name" value="Globin-like"/>
    <property type="match status" value="1"/>
</dbReference>
<evidence type="ECO:0000256" key="8">
    <source>
        <dbReference type="ARBA" id="ARBA00022857"/>
    </source>
</evidence>
<dbReference type="GO" id="GO:0071500">
    <property type="term" value="P:cellular response to nitrosative stress"/>
    <property type="evidence" value="ECO:0007669"/>
    <property type="project" value="TreeGrafter"/>
</dbReference>
<dbReference type="EMBL" id="FOQY01000003">
    <property type="protein sequence ID" value="SFI48830.1"/>
    <property type="molecule type" value="Genomic_DNA"/>
</dbReference>
<dbReference type="PANTHER" id="PTHR43396:SF3">
    <property type="entry name" value="FLAVOHEMOPROTEIN"/>
    <property type="match status" value="1"/>
</dbReference>
<dbReference type="Pfam" id="PF00175">
    <property type="entry name" value="NAD_binding_1"/>
    <property type="match status" value="1"/>
</dbReference>
<evidence type="ECO:0000256" key="4">
    <source>
        <dbReference type="ARBA" id="ARBA00022617"/>
    </source>
</evidence>
<keyword evidence="8" id="KW-0521">NADP</keyword>
<dbReference type="PRINTS" id="PR00371">
    <property type="entry name" value="FPNCR"/>
</dbReference>
<dbReference type="AlphaFoldDB" id="A0A1I3ILR8"/>
<evidence type="ECO:0000256" key="13">
    <source>
        <dbReference type="ARBA" id="ARBA00049433"/>
    </source>
</evidence>
<keyword evidence="14" id="KW-0813">Transport</keyword>
<dbReference type="PROSITE" id="PS01033">
    <property type="entry name" value="GLOBIN"/>
    <property type="match status" value="1"/>
</dbReference>
<evidence type="ECO:0000313" key="18">
    <source>
        <dbReference type="Proteomes" id="UP000199111"/>
    </source>
</evidence>
<dbReference type="GO" id="GO:0046210">
    <property type="term" value="P:nitric oxide catabolic process"/>
    <property type="evidence" value="ECO:0007669"/>
    <property type="project" value="TreeGrafter"/>
</dbReference>
<evidence type="ECO:0000256" key="10">
    <source>
        <dbReference type="ARBA" id="ARBA00023014"/>
    </source>
</evidence>
<comment type="catalytic activity">
    <reaction evidence="13">
        <text>2 nitric oxide + NADPH + 2 O2 = 2 nitrate + NADP(+) + H(+)</text>
        <dbReference type="Rhea" id="RHEA:19465"/>
        <dbReference type="ChEBI" id="CHEBI:15378"/>
        <dbReference type="ChEBI" id="CHEBI:15379"/>
        <dbReference type="ChEBI" id="CHEBI:16480"/>
        <dbReference type="ChEBI" id="CHEBI:17632"/>
        <dbReference type="ChEBI" id="CHEBI:57783"/>
        <dbReference type="ChEBI" id="CHEBI:58349"/>
        <dbReference type="EC" id="1.14.12.17"/>
    </reaction>
</comment>
<dbReference type="InterPro" id="IPR017927">
    <property type="entry name" value="FAD-bd_FR_type"/>
</dbReference>
<dbReference type="GO" id="GO:0071949">
    <property type="term" value="F:FAD binding"/>
    <property type="evidence" value="ECO:0007669"/>
    <property type="project" value="TreeGrafter"/>
</dbReference>
<dbReference type="GeneID" id="96297099"/>
<dbReference type="InterPro" id="IPR039261">
    <property type="entry name" value="FNR_nucleotide-bd"/>
</dbReference>
<keyword evidence="6" id="KW-0001">2Fe-2S</keyword>
<dbReference type="GO" id="GO:0051537">
    <property type="term" value="F:2 iron, 2 sulfur cluster binding"/>
    <property type="evidence" value="ECO:0007669"/>
    <property type="project" value="UniProtKB-KW"/>
</dbReference>
<dbReference type="InterPro" id="IPR017938">
    <property type="entry name" value="Riboflavin_synthase-like_b-brl"/>
</dbReference>
<evidence type="ECO:0000256" key="7">
    <source>
        <dbReference type="ARBA" id="ARBA00022723"/>
    </source>
</evidence>
<dbReference type="CDD" id="cd06187">
    <property type="entry name" value="O2ase_reductase_like"/>
    <property type="match status" value="1"/>
</dbReference>